<name>A0ABD0WGP3_UMBPY</name>
<dbReference type="EMBL" id="JAGEUA010000006">
    <property type="protein sequence ID" value="KAL0972689.1"/>
    <property type="molecule type" value="Genomic_DNA"/>
</dbReference>
<protein>
    <submittedName>
        <fullName evidence="2">Uncharacterized protein</fullName>
    </submittedName>
</protein>
<evidence type="ECO:0000256" key="1">
    <source>
        <dbReference type="SAM" id="MobiDB-lite"/>
    </source>
</evidence>
<reference evidence="2 3" key="1">
    <citation type="submission" date="2024-06" db="EMBL/GenBank/DDBJ databases">
        <authorList>
            <person name="Pan Q."/>
            <person name="Wen M."/>
            <person name="Jouanno E."/>
            <person name="Zahm M."/>
            <person name="Klopp C."/>
            <person name="Cabau C."/>
            <person name="Louis A."/>
            <person name="Berthelot C."/>
            <person name="Parey E."/>
            <person name="Roest Crollius H."/>
            <person name="Montfort J."/>
            <person name="Robinson-Rechavi M."/>
            <person name="Bouchez O."/>
            <person name="Lampietro C."/>
            <person name="Lopez Roques C."/>
            <person name="Donnadieu C."/>
            <person name="Postlethwait J."/>
            <person name="Bobe J."/>
            <person name="Verreycken H."/>
            <person name="Guiguen Y."/>
        </authorList>
    </citation>
    <scope>NUCLEOTIDE SEQUENCE [LARGE SCALE GENOMIC DNA]</scope>
    <source>
        <strain evidence="2">Up_M1</strain>
        <tissue evidence="2">Testis</tissue>
    </source>
</reference>
<proteinExistence type="predicted"/>
<organism evidence="2 3">
    <name type="scientific">Umbra pygmaea</name>
    <name type="common">Eastern mudminnow</name>
    <dbReference type="NCBI Taxonomy" id="75934"/>
    <lineage>
        <taxon>Eukaryota</taxon>
        <taxon>Metazoa</taxon>
        <taxon>Chordata</taxon>
        <taxon>Craniata</taxon>
        <taxon>Vertebrata</taxon>
        <taxon>Euteleostomi</taxon>
        <taxon>Actinopterygii</taxon>
        <taxon>Neopterygii</taxon>
        <taxon>Teleostei</taxon>
        <taxon>Protacanthopterygii</taxon>
        <taxon>Esociformes</taxon>
        <taxon>Umbridae</taxon>
        <taxon>Umbra</taxon>
    </lineage>
</organism>
<sequence>MMALPQTQYVIAEAGTPVTGVSSGGVKTTHYVISEGQADLDSKQTSSPQTTAQDPPDHLDSQTSTQYIITTTTNGTGTSEVHISKP</sequence>
<evidence type="ECO:0000313" key="3">
    <source>
        <dbReference type="Proteomes" id="UP001557470"/>
    </source>
</evidence>
<feature type="compositionally biased region" description="Polar residues" evidence="1">
    <location>
        <begin position="43"/>
        <end position="53"/>
    </location>
</feature>
<comment type="caution">
    <text evidence="2">The sequence shown here is derived from an EMBL/GenBank/DDBJ whole genome shotgun (WGS) entry which is preliminary data.</text>
</comment>
<feature type="region of interest" description="Disordered" evidence="1">
    <location>
        <begin position="34"/>
        <end position="63"/>
    </location>
</feature>
<evidence type="ECO:0000313" key="2">
    <source>
        <dbReference type="EMBL" id="KAL0972689.1"/>
    </source>
</evidence>
<dbReference type="Proteomes" id="UP001557470">
    <property type="component" value="Unassembled WGS sequence"/>
</dbReference>
<dbReference type="AlphaFoldDB" id="A0ABD0WGP3"/>
<accession>A0ABD0WGP3</accession>
<gene>
    <name evidence="2" type="ORF">UPYG_G00193520</name>
</gene>
<keyword evidence="3" id="KW-1185">Reference proteome</keyword>